<evidence type="ECO:0000313" key="3">
    <source>
        <dbReference type="Proteomes" id="UP000279457"/>
    </source>
</evidence>
<feature type="region of interest" description="Disordered" evidence="1">
    <location>
        <begin position="1"/>
        <end position="31"/>
    </location>
</feature>
<reference evidence="2 3" key="1">
    <citation type="submission" date="2018-10" db="EMBL/GenBank/DDBJ databases">
        <title>Draft genome sequence for the type isolate of Erwinia psidii, agent causal of bacterial blight in guava (Psidium guajava) and wilt and die-back of Eucalyptus spp.</title>
        <authorList>
            <person name="Hermenegildo P.S."/>
            <person name="Santos S.A."/>
            <person name="Guimaraes L.M.S."/>
            <person name="Vidigal P.M.P."/>
            <person name="Pereira I.C."/>
            <person name="Badel J.L."/>
            <person name="Alfenas-Zerbini P."/>
            <person name="Ferreira M.A.S.V."/>
            <person name="Alfenas A.C."/>
        </authorList>
    </citation>
    <scope>NUCLEOTIDE SEQUENCE [LARGE SCALE GENOMIC DNA]</scope>
    <source>
        <strain evidence="2 3">IBSBF 435</strain>
    </source>
</reference>
<evidence type="ECO:0000313" key="2">
    <source>
        <dbReference type="EMBL" id="RQM38081.1"/>
    </source>
</evidence>
<accession>A0A3N6SH78</accession>
<dbReference type="InterPro" id="IPR015226">
    <property type="entry name" value="T3_effector_HopF2"/>
</dbReference>
<feature type="compositionally biased region" description="Polar residues" evidence="1">
    <location>
        <begin position="1"/>
        <end position="11"/>
    </location>
</feature>
<organism evidence="2 3">
    <name type="scientific">Erwinia psidii</name>
    <dbReference type="NCBI Taxonomy" id="69224"/>
    <lineage>
        <taxon>Bacteria</taxon>
        <taxon>Pseudomonadati</taxon>
        <taxon>Pseudomonadota</taxon>
        <taxon>Gammaproteobacteria</taxon>
        <taxon>Enterobacterales</taxon>
        <taxon>Erwiniaceae</taxon>
        <taxon>Erwinia</taxon>
    </lineage>
</organism>
<feature type="compositionally biased region" description="Low complexity" evidence="1">
    <location>
        <begin position="16"/>
        <end position="31"/>
    </location>
</feature>
<gene>
    <name evidence="2" type="ORF">EB241_12465</name>
</gene>
<dbReference type="EMBL" id="RHHM01000008">
    <property type="protein sequence ID" value="RQM38081.1"/>
    <property type="molecule type" value="Genomic_DNA"/>
</dbReference>
<evidence type="ECO:0000256" key="1">
    <source>
        <dbReference type="SAM" id="MobiDB-lite"/>
    </source>
</evidence>
<dbReference type="AlphaFoldDB" id="A0A3N6SH78"/>
<protein>
    <submittedName>
        <fullName evidence="2">Type III effector</fullName>
    </submittedName>
</protein>
<dbReference type="OrthoDB" id="6428242at2"/>
<sequence>MGNVCGTSSGSHHVYSPAASPARSSGASSPAYTAGGQHITSVYQLSNEARANFLYNHDPMQSLGLHSETPLYRTTDRRFLKGGQLAGNPKSVARIALHEKIRFNPQAQYYGISPHEAASYQPQQIRASELKDPSLNVMVGPAAEHAVSAYAGGNHVAVKMRLGDFLEKGGKVYTDVSAVGTDEDSAHALIVTLPKGQKVPAEPLDD</sequence>
<dbReference type="Proteomes" id="UP000279457">
    <property type="component" value="Unassembled WGS sequence"/>
</dbReference>
<name>A0A3N6SH78_9GAMM</name>
<proteinExistence type="predicted"/>
<dbReference type="RefSeq" id="WP_124233428.1">
    <property type="nucleotide sequence ID" value="NZ_RHHM01000008.1"/>
</dbReference>
<dbReference type="SUPFAM" id="SSF56399">
    <property type="entry name" value="ADP-ribosylation"/>
    <property type="match status" value="1"/>
</dbReference>
<dbReference type="Pfam" id="PF09143">
    <property type="entry name" value="AvrPphF-ORF-2"/>
    <property type="match status" value="1"/>
</dbReference>
<keyword evidence="3" id="KW-1185">Reference proteome</keyword>
<comment type="caution">
    <text evidence="2">The sequence shown here is derived from an EMBL/GenBank/DDBJ whole genome shotgun (WGS) entry which is preliminary data.</text>
</comment>